<dbReference type="Gene3D" id="2.120.10.80">
    <property type="entry name" value="Kelch-type beta propeller"/>
    <property type="match status" value="1"/>
</dbReference>
<protein>
    <submittedName>
        <fullName evidence="3">Uncharacterized protein</fullName>
    </submittedName>
</protein>
<evidence type="ECO:0000256" key="1">
    <source>
        <dbReference type="SAM" id="MobiDB-lite"/>
    </source>
</evidence>
<keyword evidence="4" id="KW-1185">Reference proteome</keyword>
<feature type="transmembrane region" description="Helical" evidence="2">
    <location>
        <begin position="304"/>
        <end position="327"/>
    </location>
</feature>
<name>A0A9P6FJN1_9FUNG</name>
<feature type="region of interest" description="Disordered" evidence="1">
    <location>
        <begin position="276"/>
        <end position="301"/>
    </location>
</feature>
<dbReference type="InterPro" id="IPR011043">
    <property type="entry name" value="Gal_Oxase/kelch_b-propeller"/>
</dbReference>
<evidence type="ECO:0000256" key="2">
    <source>
        <dbReference type="SAM" id="Phobius"/>
    </source>
</evidence>
<evidence type="ECO:0000313" key="4">
    <source>
        <dbReference type="Proteomes" id="UP000780801"/>
    </source>
</evidence>
<feature type="non-terminal residue" evidence="3">
    <location>
        <position position="328"/>
    </location>
</feature>
<gene>
    <name evidence="3" type="ORF">BGW38_008302</name>
</gene>
<keyword evidence="2" id="KW-0472">Membrane</keyword>
<evidence type="ECO:0000313" key="3">
    <source>
        <dbReference type="EMBL" id="KAF9574636.1"/>
    </source>
</evidence>
<organism evidence="3 4">
    <name type="scientific">Lunasporangiospora selenospora</name>
    <dbReference type="NCBI Taxonomy" id="979761"/>
    <lineage>
        <taxon>Eukaryota</taxon>
        <taxon>Fungi</taxon>
        <taxon>Fungi incertae sedis</taxon>
        <taxon>Mucoromycota</taxon>
        <taxon>Mortierellomycotina</taxon>
        <taxon>Mortierellomycetes</taxon>
        <taxon>Mortierellales</taxon>
        <taxon>Mortierellaceae</taxon>
        <taxon>Lunasporangiospora</taxon>
    </lineage>
</organism>
<comment type="caution">
    <text evidence="3">The sequence shown here is derived from an EMBL/GenBank/DDBJ whole genome shotgun (WGS) entry which is preliminary data.</text>
</comment>
<sequence length="328" mass="35519">MPRGIEWDGSQGMDYPPQFDCARTSDGRFFVIGGPIRFGVMDLQKRQWSLNTLPTQEAGVFNMSFFTNQDSVRTALHSDGTTISIFTGTPPMYHELDTTTMKIRSREVAGIPTGFHGACMTFVPAKNEAYLCGGSNGGSYYQSCGPITLESGVLEVTKMTDRQDGCLLLPVQSGFIVAPGYLDLYRNQSLKLPPTTKSPILRRYNAVDNTWADLSTLGERFLARSFVLGTVIPGTTTAILYGGRAVLSDRLFRDVSLLDMQSVAWLDSAQPVPDQYVKEDGVLPPKPTSTNSTPGKEDEGNPHLGAIIGGAVGGVVLLVITAVAAFYI</sequence>
<dbReference type="AlphaFoldDB" id="A0A9P6FJN1"/>
<dbReference type="SUPFAM" id="SSF50965">
    <property type="entry name" value="Galactose oxidase, central domain"/>
    <property type="match status" value="1"/>
</dbReference>
<proteinExistence type="predicted"/>
<dbReference type="InterPro" id="IPR015915">
    <property type="entry name" value="Kelch-typ_b-propeller"/>
</dbReference>
<dbReference type="EMBL" id="JAABOA010005683">
    <property type="protein sequence ID" value="KAF9574636.1"/>
    <property type="molecule type" value="Genomic_DNA"/>
</dbReference>
<keyword evidence="2" id="KW-0812">Transmembrane</keyword>
<accession>A0A9P6FJN1</accession>
<reference evidence="3" key="1">
    <citation type="journal article" date="2020" name="Fungal Divers.">
        <title>Resolving the Mortierellaceae phylogeny through synthesis of multi-gene phylogenetics and phylogenomics.</title>
        <authorList>
            <person name="Vandepol N."/>
            <person name="Liber J."/>
            <person name="Desiro A."/>
            <person name="Na H."/>
            <person name="Kennedy M."/>
            <person name="Barry K."/>
            <person name="Grigoriev I.V."/>
            <person name="Miller A.N."/>
            <person name="O'Donnell K."/>
            <person name="Stajich J.E."/>
            <person name="Bonito G."/>
        </authorList>
    </citation>
    <scope>NUCLEOTIDE SEQUENCE</scope>
    <source>
        <strain evidence="3">KOD1015</strain>
    </source>
</reference>
<keyword evidence="2" id="KW-1133">Transmembrane helix</keyword>
<dbReference type="Proteomes" id="UP000780801">
    <property type="component" value="Unassembled WGS sequence"/>
</dbReference>